<sequence length="107" mass="11850">MRQFLLLLLLLTLAAPALGGQAGELYASSATPKVELYTTSWCPYCKKAVNFFRSRGISFVEYDIEKDKQAARRKQLLDSRPGVPLAIINGNLVHGFSESLYLEALGK</sequence>
<dbReference type="RefSeq" id="WP_221249829.1">
    <property type="nucleotide sequence ID" value="NZ_AP024355.1"/>
</dbReference>
<name>A0ABM8HU40_9BACT</name>
<reference evidence="3 4" key="2">
    <citation type="journal article" date="2021" name="Int. J. Syst. Evol. Microbiol.">
        <title>Isolation and Polyphasic Characterization of Desulfuromonas versatilis sp. Nov., an Electrogenic Bacteria Capable of Versatile Metabolism Isolated from a Graphene Oxide-Reducing Enrichment Culture.</title>
        <authorList>
            <person name="Xie L."/>
            <person name="Yoshida N."/>
            <person name="Ishii S."/>
            <person name="Meng L."/>
        </authorList>
    </citation>
    <scope>NUCLEOTIDE SEQUENCE [LARGE SCALE GENOMIC DNA]</scope>
    <source>
        <strain evidence="3 4">NIT-T3</strain>
    </source>
</reference>
<dbReference type="PROSITE" id="PS51354">
    <property type="entry name" value="GLUTAREDOXIN_2"/>
    <property type="match status" value="1"/>
</dbReference>
<dbReference type="SUPFAM" id="SSF52833">
    <property type="entry name" value="Thioredoxin-like"/>
    <property type="match status" value="1"/>
</dbReference>
<dbReference type="Pfam" id="PF00462">
    <property type="entry name" value="Glutaredoxin"/>
    <property type="match status" value="1"/>
</dbReference>
<evidence type="ECO:0000259" key="2">
    <source>
        <dbReference type="Pfam" id="PF00462"/>
    </source>
</evidence>
<evidence type="ECO:0000313" key="4">
    <source>
        <dbReference type="Proteomes" id="UP001319827"/>
    </source>
</evidence>
<evidence type="ECO:0000256" key="1">
    <source>
        <dbReference type="SAM" id="SignalP"/>
    </source>
</evidence>
<dbReference type="InterPro" id="IPR036249">
    <property type="entry name" value="Thioredoxin-like_sf"/>
</dbReference>
<dbReference type="InterPro" id="IPR051548">
    <property type="entry name" value="Grx-like_ET"/>
</dbReference>
<proteinExistence type="predicted"/>
<dbReference type="CDD" id="cd02976">
    <property type="entry name" value="NrdH"/>
    <property type="match status" value="1"/>
</dbReference>
<gene>
    <name evidence="3" type="ORF">DESUT3_35210</name>
</gene>
<dbReference type="Gene3D" id="3.40.30.10">
    <property type="entry name" value="Glutaredoxin"/>
    <property type="match status" value="1"/>
</dbReference>
<protein>
    <recommendedName>
        <fullName evidence="2">Glutaredoxin domain-containing protein</fullName>
    </recommendedName>
</protein>
<dbReference type="InterPro" id="IPR002109">
    <property type="entry name" value="Glutaredoxin"/>
</dbReference>
<dbReference type="EMBL" id="AP024355">
    <property type="protein sequence ID" value="BCR06452.1"/>
    <property type="molecule type" value="Genomic_DNA"/>
</dbReference>
<reference evidence="3 4" key="1">
    <citation type="journal article" date="2016" name="C (Basel)">
        <title>Selective Growth of and Electricity Production by Marine Exoelectrogenic Bacteria in Self-Aggregated Hydrogel of Microbially Reduced Graphene Oxide.</title>
        <authorList>
            <person name="Yoshida N."/>
            <person name="Goto Y."/>
            <person name="Miyata Y."/>
        </authorList>
    </citation>
    <scope>NUCLEOTIDE SEQUENCE [LARGE SCALE GENOMIC DNA]</scope>
    <source>
        <strain evidence="3 4">NIT-T3</strain>
    </source>
</reference>
<evidence type="ECO:0000313" key="3">
    <source>
        <dbReference type="EMBL" id="BCR06452.1"/>
    </source>
</evidence>
<organism evidence="3 4">
    <name type="scientific">Desulfuromonas versatilis</name>
    <dbReference type="NCBI Taxonomy" id="2802975"/>
    <lineage>
        <taxon>Bacteria</taxon>
        <taxon>Pseudomonadati</taxon>
        <taxon>Thermodesulfobacteriota</taxon>
        <taxon>Desulfuromonadia</taxon>
        <taxon>Desulfuromonadales</taxon>
        <taxon>Desulfuromonadaceae</taxon>
        <taxon>Desulfuromonas</taxon>
    </lineage>
</organism>
<keyword evidence="4" id="KW-1185">Reference proteome</keyword>
<feature type="signal peptide" evidence="1">
    <location>
        <begin position="1"/>
        <end position="22"/>
    </location>
</feature>
<dbReference type="PANTHER" id="PTHR34386:SF1">
    <property type="entry name" value="GLUTAREDOXIN-LIKE PROTEIN NRDH"/>
    <property type="match status" value="1"/>
</dbReference>
<feature type="chain" id="PRO_5046293928" description="Glutaredoxin domain-containing protein" evidence="1">
    <location>
        <begin position="23"/>
        <end position="107"/>
    </location>
</feature>
<keyword evidence="1" id="KW-0732">Signal</keyword>
<feature type="domain" description="Glutaredoxin" evidence="2">
    <location>
        <begin position="34"/>
        <end position="93"/>
    </location>
</feature>
<dbReference type="PANTHER" id="PTHR34386">
    <property type="entry name" value="GLUTAREDOXIN"/>
    <property type="match status" value="1"/>
</dbReference>
<accession>A0ABM8HU40</accession>
<dbReference type="Proteomes" id="UP001319827">
    <property type="component" value="Chromosome"/>
</dbReference>